<dbReference type="Proteomes" id="UP000676917">
    <property type="component" value="Unassembled WGS sequence"/>
</dbReference>
<comment type="catalytic activity">
    <reaction evidence="8">
        <text>3-dehydro-D-erythronate + ATP = 3-dehydro-4-O-phospho-D-erythronate + ADP + H(+)</text>
        <dbReference type="Rhea" id="RHEA:52556"/>
        <dbReference type="ChEBI" id="CHEBI:15378"/>
        <dbReference type="ChEBI" id="CHEBI:30616"/>
        <dbReference type="ChEBI" id="CHEBI:57958"/>
        <dbReference type="ChEBI" id="CHEBI:136593"/>
        <dbReference type="ChEBI" id="CHEBI:456216"/>
        <dbReference type="EC" id="2.7.1.217"/>
    </reaction>
</comment>
<dbReference type="EC" id="2.7.1.217" evidence="10"/>
<dbReference type="RefSeq" id="WP_212921560.1">
    <property type="nucleotide sequence ID" value="NZ_BORP01000005.1"/>
</dbReference>
<evidence type="ECO:0000256" key="4">
    <source>
        <dbReference type="ARBA" id="ARBA00022777"/>
    </source>
</evidence>
<keyword evidence="2" id="KW-0808">Transferase</keyword>
<accession>A0A919XBQ6</accession>
<dbReference type="Gene3D" id="3.40.980.20">
    <property type="entry name" value="Four-carbon acid sugar kinase, nucleotide binding domain"/>
    <property type="match status" value="1"/>
</dbReference>
<dbReference type="AlphaFoldDB" id="A0A919XBQ6"/>
<dbReference type="InterPro" id="IPR037051">
    <property type="entry name" value="4-carb_acid_sugar_kinase_N_sf"/>
</dbReference>
<dbReference type="InterPro" id="IPR042213">
    <property type="entry name" value="NBD_C_sf"/>
</dbReference>
<evidence type="ECO:0000256" key="3">
    <source>
        <dbReference type="ARBA" id="ARBA00022741"/>
    </source>
</evidence>
<evidence type="ECO:0000256" key="8">
    <source>
        <dbReference type="ARBA" id="ARBA00036346"/>
    </source>
</evidence>
<dbReference type="InterPro" id="IPR010737">
    <property type="entry name" value="4-carb_acid_sugar_kinase_N"/>
</dbReference>
<keyword evidence="3" id="KW-0547">Nucleotide-binding</keyword>
<dbReference type="InterPro" id="IPR031475">
    <property type="entry name" value="NBD_C"/>
</dbReference>
<dbReference type="GO" id="GO:0005524">
    <property type="term" value="F:ATP binding"/>
    <property type="evidence" value="ECO:0007669"/>
    <property type="project" value="UniProtKB-KW"/>
</dbReference>
<comment type="similarity">
    <text evidence="1">Belongs to the four-carbon acid sugar kinase family.</text>
</comment>
<evidence type="ECO:0000259" key="13">
    <source>
        <dbReference type="Pfam" id="PF07005"/>
    </source>
</evidence>
<evidence type="ECO:0000256" key="5">
    <source>
        <dbReference type="ARBA" id="ARBA00022840"/>
    </source>
</evidence>
<evidence type="ECO:0000313" key="15">
    <source>
        <dbReference type="EMBL" id="GIO28110.1"/>
    </source>
</evidence>
<name>A0A919XBQ6_9BACI</name>
<feature type="domain" description="Four-carbon acid sugar kinase nucleotide binding" evidence="14">
    <location>
        <begin position="259"/>
        <end position="413"/>
    </location>
</feature>
<comment type="function">
    <text evidence="9">Catalyzes the ATP-dependent phosphorylation of 3-oxo-tetronate to 3-oxo-tetronate 4-phosphate.</text>
</comment>
<dbReference type="Pfam" id="PF17042">
    <property type="entry name" value="NBD_C"/>
    <property type="match status" value="1"/>
</dbReference>
<evidence type="ECO:0000313" key="16">
    <source>
        <dbReference type="Proteomes" id="UP000676917"/>
    </source>
</evidence>
<organism evidence="15 16">
    <name type="scientific">Ornithinibacillus bavariensis</name>
    <dbReference type="NCBI Taxonomy" id="545502"/>
    <lineage>
        <taxon>Bacteria</taxon>
        <taxon>Bacillati</taxon>
        <taxon>Bacillota</taxon>
        <taxon>Bacilli</taxon>
        <taxon>Bacillales</taxon>
        <taxon>Bacillaceae</taxon>
        <taxon>Ornithinibacillus</taxon>
    </lineage>
</organism>
<keyword evidence="4" id="KW-0418">Kinase</keyword>
<dbReference type="InterPro" id="IPR050007">
    <property type="entry name" value="OtnK"/>
</dbReference>
<feature type="domain" description="Four-carbon acid sugar kinase N-terminal" evidence="13">
    <location>
        <begin position="6"/>
        <end position="234"/>
    </location>
</feature>
<evidence type="ECO:0000256" key="12">
    <source>
        <dbReference type="ARBA" id="ARBA00041377"/>
    </source>
</evidence>
<evidence type="ECO:0000256" key="2">
    <source>
        <dbReference type="ARBA" id="ARBA00022679"/>
    </source>
</evidence>
<protein>
    <recommendedName>
        <fullName evidence="11">3-oxo-tetronate kinase</fullName>
        <ecNumber evidence="10">2.7.1.217</ecNumber>
    </recommendedName>
    <alternativeName>
        <fullName evidence="12">3-dehydrotetronate 4-kinase</fullName>
    </alternativeName>
</protein>
<dbReference type="Pfam" id="PF07005">
    <property type="entry name" value="SBD_N"/>
    <property type="match status" value="1"/>
</dbReference>
<dbReference type="GO" id="GO:0016301">
    <property type="term" value="F:kinase activity"/>
    <property type="evidence" value="ECO:0007669"/>
    <property type="project" value="UniProtKB-KW"/>
</dbReference>
<evidence type="ECO:0000256" key="7">
    <source>
        <dbReference type="ARBA" id="ARBA00035898"/>
    </source>
</evidence>
<evidence type="ECO:0000256" key="11">
    <source>
        <dbReference type="ARBA" id="ARBA00039461"/>
    </source>
</evidence>
<keyword evidence="16" id="KW-1185">Reference proteome</keyword>
<sequence>MGKIVLGIVADDFSGASDAASFLVQQGIKTYLFNGTPAEEHFDTKENIAIVIALKTRTEETTLAVQQSLEAFEWLKNNGASQLYVKYCSTFDSTKEGNIGPIIDAVLEKYDIPYTVLAPALPVNGRIVKDGHLIVNGVPLNETHMRFHPLTPMWESDLAKLMEPQGKYPSLKLNHEILEMENEKILKIVEDFALEHERFYIIPDYMEETHAEKIVELFGDLQLLTGGSGLMTALGKKHNKESNHVSEKLIRSTKGKAIILAGSCSQATLDQIDTFKDNNGKYIKINPIDLGNGTQTKEEIWDHVQASNDDAVLVYSSDKPENVKKAQSAGTEKVSHLLEQTTAYLATKAVENGYNRIIVAGGETSGAVTKILGYDSYQIGESIAPGVPIMVPLKNKDLRLVLKSGNFGQKDFFLRAAKLTKED</sequence>
<dbReference type="EMBL" id="BORP01000005">
    <property type="protein sequence ID" value="GIO28110.1"/>
    <property type="molecule type" value="Genomic_DNA"/>
</dbReference>
<dbReference type="SUPFAM" id="SSF142764">
    <property type="entry name" value="YgbK-like"/>
    <property type="match status" value="1"/>
</dbReference>
<evidence type="ECO:0000256" key="6">
    <source>
        <dbReference type="ARBA" id="ARBA00023277"/>
    </source>
</evidence>
<evidence type="ECO:0000259" key="14">
    <source>
        <dbReference type="Pfam" id="PF17042"/>
    </source>
</evidence>
<evidence type="ECO:0000256" key="1">
    <source>
        <dbReference type="ARBA" id="ARBA00005715"/>
    </source>
</evidence>
<evidence type="ECO:0000256" key="9">
    <source>
        <dbReference type="ARBA" id="ARBA00037335"/>
    </source>
</evidence>
<comment type="catalytic activity">
    <reaction evidence="7">
        <text>3-dehydro-L-erythronate + ATP = 3-dehydro-4-O-phospho-L-erythronate + ADP + H(+)</text>
        <dbReference type="Rhea" id="RHEA:52552"/>
        <dbReference type="ChEBI" id="CHEBI:15378"/>
        <dbReference type="ChEBI" id="CHEBI:30616"/>
        <dbReference type="ChEBI" id="CHEBI:136592"/>
        <dbReference type="ChEBI" id="CHEBI:136670"/>
        <dbReference type="ChEBI" id="CHEBI:456216"/>
        <dbReference type="EC" id="2.7.1.217"/>
    </reaction>
</comment>
<proteinExistence type="inferred from homology"/>
<comment type="caution">
    <text evidence="15">The sequence shown here is derived from an EMBL/GenBank/DDBJ whole genome shotgun (WGS) entry which is preliminary data.</text>
</comment>
<dbReference type="Gene3D" id="3.40.50.10840">
    <property type="entry name" value="Putative sugar-binding, N-terminal domain"/>
    <property type="match status" value="1"/>
</dbReference>
<keyword evidence="6" id="KW-0119">Carbohydrate metabolism</keyword>
<dbReference type="NCBIfam" id="NF043035">
    <property type="entry name" value="OxoTetrKin"/>
    <property type="match status" value="1"/>
</dbReference>
<keyword evidence="5" id="KW-0067">ATP-binding</keyword>
<evidence type="ECO:0000256" key="10">
    <source>
        <dbReference type="ARBA" id="ARBA00039095"/>
    </source>
</evidence>
<reference evidence="15" key="1">
    <citation type="submission" date="2021-03" db="EMBL/GenBank/DDBJ databases">
        <title>Antimicrobial resistance genes in bacteria isolated from Japanese honey, and their potential for conferring macrolide and lincosamide resistance in the American foulbrood pathogen Paenibacillus larvae.</title>
        <authorList>
            <person name="Okamoto M."/>
            <person name="Kumagai M."/>
            <person name="Kanamori H."/>
            <person name="Takamatsu D."/>
        </authorList>
    </citation>
    <scope>NUCLEOTIDE SEQUENCE</scope>
    <source>
        <strain evidence="15">J43TS3</strain>
    </source>
</reference>
<gene>
    <name evidence="15" type="ORF">J43TS3_27210</name>
</gene>